<proteinExistence type="predicted"/>
<organism evidence="1 2">
    <name type="scientific">Lawsonia intracellularis (strain PHE/MN1-00)</name>
    <dbReference type="NCBI Taxonomy" id="363253"/>
    <lineage>
        <taxon>Bacteria</taxon>
        <taxon>Pseudomonadati</taxon>
        <taxon>Thermodesulfobacteriota</taxon>
        <taxon>Desulfovibrionia</taxon>
        <taxon>Desulfovibrionales</taxon>
        <taxon>Desulfovibrionaceae</taxon>
        <taxon>Lawsonia</taxon>
    </lineage>
</organism>
<evidence type="ECO:0000313" key="1">
    <source>
        <dbReference type="EMBL" id="CAJ55211.1"/>
    </source>
</evidence>
<dbReference type="NCBIfam" id="TIGR02552">
    <property type="entry name" value="LcrH_SycD"/>
    <property type="match status" value="1"/>
</dbReference>
<evidence type="ECO:0000313" key="2">
    <source>
        <dbReference type="Proteomes" id="UP000002430"/>
    </source>
</evidence>
<dbReference type="PIRSF" id="PIRSF003165">
    <property type="entry name" value="Chaperone_SicA"/>
    <property type="match status" value="1"/>
</dbReference>
<keyword evidence="2" id="KW-1185">Reference proteome</keyword>
<dbReference type="InterPro" id="IPR005415">
    <property type="entry name" value="T3SS_Ca_resp_chp_LcrH/SycD"/>
</dbReference>
<accession>Q1MP66</accession>
<dbReference type="SUPFAM" id="SSF48452">
    <property type="entry name" value="TPR-like"/>
    <property type="match status" value="1"/>
</dbReference>
<dbReference type="OrthoDB" id="8591320at2"/>
<dbReference type="SMR" id="Q1MP66"/>
<dbReference type="EMBL" id="AM180252">
    <property type="protein sequence ID" value="CAJ55211.1"/>
    <property type="molecule type" value="Genomic_DNA"/>
</dbReference>
<dbReference type="KEGG" id="lip:LI1157"/>
<dbReference type="Proteomes" id="UP000002430">
    <property type="component" value="Chromosome"/>
</dbReference>
<gene>
    <name evidence="1" type="ordered locus">LI1157</name>
</gene>
<dbReference type="HOGENOM" id="CLU_093829_2_1_7"/>
<dbReference type="STRING" id="363253.LI1157"/>
<dbReference type="Gene3D" id="1.25.40.10">
    <property type="entry name" value="Tetratricopeptide repeat domain"/>
    <property type="match status" value="1"/>
</dbReference>
<sequence>MVMKQERQETQAATSEAPVMGTDNDMERVEAIMDALSTGSSIGDIIGITQEQMDVLYTIAYGAYQAKNYQDAETLFQALCLYQHMDERYWMGLAGSRQGLENYKGAIEAYEMAGLAGSLGDPTPFLYAGICYMKFGDKESARVAFLSTEALCQEGNRKHDLVKERAKAMLEILSGGVKQ</sequence>
<dbReference type="AlphaFoldDB" id="Q1MP66"/>
<reference evidence="1 2" key="1">
    <citation type="submission" date="2005-11" db="EMBL/GenBank/DDBJ databases">
        <title>The complete genome sequence of Lawsonia intracellularis: the causative agent of proliferative enteropathy.</title>
        <authorList>
            <person name="Kaur K."/>
            <person name="Zhang Q."/>
            <person name="Beckler D."/>
            <person name="Munir S."/>
            <person name="Li L."/>
            <person name="Kinsley K."/>
            <person name="Herron L."/>
            <person name="Peterson A."/>
            <person name="May B."/>
            <person name="Singh S."/>
            <person name="Gebhart C."/>
            <person name="Kapur V."/>
        </authorList>
    </citation>
    <scope>NUCLEOTIDE SEQUENCE [LARGE SCALE GENOMIC DNA]</scope>
    <source>
        <strain evidence="1 2">PHE/MN1-00</strain>
    </source>
</reference>
<protein>
    <submittedName>
        <fullName evidence="1">Regulatory protein PcrH</fullName>
    </submittedName>
</protein>
<name>Q1MP66_LAWIP</name>
<dbReference type="InterPro" id="IPR016379">
    <property type="entry name" value="T3SS_Ca_resp_chp_LcrH/SycD_sub"/>
</dbReference>
<dbReference type="PRINTS" id="PR01595">
    <property type="entry name" value="SYCDCHAPRONE"/>
</dbReference>
<dbReference type="InterPro" id="IPR011990">
    <property type="entry name" value="TPR-like_helical_dom_sf"/>
</dbReference>
<dbReference type="eggNOG" id="COG0457">
    <property type="taxonomic scope" value="Bacteria"/>
</dbReference>